<dbReference type="Proteomes" id="UP001138961">
    <property type="component" value="Unassembled WGS sequence"/>
</dbReference>
<proteinExistence type="predicted"/>
<dbReference type="Pfam" id="PF13148">
    <property type="entry name" value="DUF3987"/>
    <property type="match status" value="1"/>
</dbReference>
<evidence type="ECO:0000256" key="1">
    <source>
        <dbReference type="SAM" id="MobiDB-lite"/>
    </source>
</evidence>
<dbReference type="EMBL" id="JAJATZ010000009">
    <property type="protein sequence ID" value="MCB5200523.1"/>
    <property type="molecule type" value="Genomic_DNA"/>
</dbReference>
<accession>A0ABS8BXS0</accession>
<keyword evidence="3" id="KW-1185">Reference proteome</keyword>
<dbReference type="InterPro" id="IPR025048">
    <property type="entry name" value="DUF3987"/>
</dbReference>
<feature type="region of interest" description="Disordered" evidence="1">
    <location>
        <begin position="418"/>
        <end position="448"/>
    </location>
</feature>
<evidence type="ECO:0000313" key="3">
    <source>
        <dbReference type="Proteomes" id="UP001138961"/>
    </source>
</evidence>
<evidence type="ECO:0000313" key="2">
    <source>
        <dbReference type="EMBL" id="MCB5200523.1"/>
    </source>
</evidence>
<comment type="caution">
    <text evidence="2">The sequence shown here is derived from an EMBL/GenBank/DDBJ whole genome shotgun (WGS) entry which is preliminary data.</text>
</comment>
<protein>
    <submittedName>
        <fullName evidence="2">DUF3987 domain-containing protein</fullName>
    </submittedName>
</protein>
<organism evidence="2 3">
    <name type="scientific">Loktanella gaetbuli</name>
    <dbReference type="NCBI Taxonomy" id="2881335"/>
    <lineage>
        <taxon>Bacteria</taxon>
        <taxon>Pseudomonadati</taxon>
        <taxon>Pseudomonadota</taxon>
        <taxon>Alphaproteobacteria</taxon>
        <taxon>Rhodobacterales</taxon>
        <taxon>Roseobacteraceae</taxon>
        <taxon>Loktanella</taxon>
    </lineage>
</organism>
<gene>
    <name evidence="2" type="ORF">LGQ03_14875</name>
</gene>
<sequence length="448" mass="48435">MPLDIFPDMIADFIRSVAKAVGASEGYVVATFLAMAAGAIGNARVGRVGPEWAVPSILWFLLIGDPAAAKSPAMGRTLKPYRTLEAEEQAAHAAAGLPDLEDDAHAWRQAVMPDGGENIQAALGPKPLLMCEMMTYAGLIEMLAQHRRGMLMTADEIAGFVKTMPSDLRALLLKCADGAPFRRYTAKENTDLAGVLLSIVGSIQPDVLEKHVPKLASDGLFARFCPVWGVPESVVDLNARIDDGPILDVLRGLRALQMDEGMHGPAPQEVPFTDDARALMAARITAARQSQGQGLLMRFIGKSDGTVARLALVLALMRVVSTGPDTPETVEADDVRAAGRLFDDYLLPMARSVYWRNGCSETELAAYKLVKKLQANRVTSIPVRELQRMAPEKFKKGDAFLDLMTWLQRAHVVRLMKAAPSGPRGGAPSRRAAISPRIWPSGQAPQPE</sequence>
<reference evidence="2" key="1">
    <citation type="submission" date="2021-10" db="EMBL/GenBank/DDBJ databases">
        <title>Loktanella gaetbuli sp. nov., isolated from a tidal flat.</title>
        <authorList>
            <person name="Park S."/>
            <person name="Yoon J.-H."/>
        </authorList>
    </citation>
    <scope>NUCLEOTIDE SEQUENCE</scope>
    <source>
        <strain evidence="2">TSTF-M6</strain>
    </source>
</reference>
<dbReference type="RefSeq" id="WP_226749042.1">
    <property type="nucleotide sequence ID" value="NZ_JAJATZ010000009.1"/>
</dbReference>
<name>A0ABS8BXS0_9RHOB</name>